<sequence>MVAGAEAAQHHTLEAAGHERSFLAARRTPASPIRRPGSIVAAGAAANPGLVTRACPGGWHPRSPTTGQPLTTRYVTHKLRVALPKVNLRARPLPARLRDWLYDRVADVR</sequence>
<protein>
    <submittedName>
        <fullName evidence="2">Uncharacterized protein</fullName>
    </submittedName>
</protein>
<evidence type="ECO:0000313" key="3">
    <source>
        <dbReference type="Proteomes" id="UP000327362"/>
    </source>
</evidence>
<feature type="region of interest" description="Disordered" evidence="1">
    <location>
        <begin position="1"/>
        <end position="35"/>
    </location>
</feature>
<feature type="compositionally biased region" description="Basic and acidic residues" evidence="1">
    <location>
        <begin position="8"/>
        <end position="21"/>
    </location>
</feature>
<proteinExistence type="predicted"/>
<dbReference type="Proteomes" id="UP000327362">
    <property type="component" value="Chromosome"/>
</dbReference>
<evidence type="ECO:0000256" key="1">
    <source>
        <dbReference type="SAM" id="MobiDB-lite"/>
    </source>
</evidence>
<dbReference type="RefSeq" id="WP_019732864.1">
    <property type="nucleotide sequence ID" value="NZ_AP020326.1"/>
</dbReference>
<dbReference type="EMBL" id="AP020326">
    <property type="protein sequence ID" value="BBN47351.1"/>
    <property type="molecule type" value="Genomic_DNA"/>
</dbReference>
<evidence type="ECO:0000313" key="2">
    <source>
        <dbReference type="EMBL" id="BBN47351.1"/>
    </source>
</evidence>
<dbReference type="AlphaFoldDB" id="A0AAI8SLV6"/>
<accession>A0AAI8SLV6</accession>
<reference evidence="2 3" key="1">
    <citation type="submission" date="2019-09" db="EMBL/GenBank/DDBJ databases">
        <title>Complete genome sequence of Mycobacterium avium subsp. hominissuis strain JP-H-1.</title>
        <authorList>
            <person name="Kinoshita Y."/>
            <person name="Niwa H."/>
            <person name="Uchida-Fujii E."/>
            <person name="Nukada T."/>
        </authorList>
    </citation>
    <scope>NUCLEOTIDE SEQUENCE [LARGE SCALE GENOMIC DNA]</scope>
    <source>
        <strain evidence="2 3">JP-H-1</strain>
    </source>
</reference>
<name>A0AAI8SLV6_MYCAV</name>
<gene>
    <name evidence="2" type="ORF">JPH1_18260</name>
</gene>
<organism evidence="2 3">
    <name type="scientific">Mycobacterium avium subsp. hominissuis</name>
    <dbReference type="NCBI Taxonomy" id="439334"/>
    <lineage>
        <taxon>Bacteria</taxon>
        <taxon>Bacillati</taxon>
        <taxon>Actinomycetota</taxon>
        <taxon>Actinomycetes</taxon>
        <taxon>Mycobacteriales</taxon>
        <taxon>Mycobacteriaceae</taxon>
        <taxon>Mycobacterium</taxon>
        <taxon>Mycobacterium avium complex (MAC)</taxon>
    </lineage>
</organism>